<feature type="compositionally biased region" description="Basic residues" evidence="1">
    <location>
        <begin position="8"/>
        <end position="18"/>
    </location>
</feature>
<name>A0A6A6QZM2_9PEZI</name>
<dbReference type="OrthoDB" id="10535866at2759"/>
<evidence type="ECO:0000313" key="2">
    <source>
        <dbReference type="EMBL" id="KAF2497180.1"/>
    </source>
</evidence>
<accession>A0A6A6QZM2</accession>
<protein>
    <submittedName>
        <fullName evidence="2">Uncharacterized protein</fullName>
    </submittedName>
</protein>
<evidence type="ECO:0000313" key="3">
    <source>
        <dbReference type="Proteomes" id="UP000799750"/>
    </source>
</evidence>
<reference evidence="2" key="1">
    <citation type="journal article" date="2020" name="Stud. Mycol.">
        <title>101 Dothideomycetes genomes: a test case for predicting lifestyles and emergence of pathogens.</title>
        <authorList>
            <person name="Haridas S."/>
            <person name="Albert R."/>
            <person name="Binder M."/>
            <person name="Bloem J."/>
            <person name="Labutti K."/>
            <person name="Salamov A."/>
            <person name="Andreopoulos B."/>
            <person name="Baker S."/>
            <person name="Barry K."/>
            <person name="Bills G."/>
            <person name="Bluhm B."/>
            <person name="Cannon C."/>
            <person name="Castanera R."/>
            <person name="Culley D."/>
            <person name="Daum C."/>
            <person name="Ezra D."/>
            <person name="Gonzalez J."/>
            <person name="Henrissat B."/>
            <person name="Kuo A."/>
            <person name="Liang C."/>
            <person name="Lipzen A."/>
            <person name="Lutzoni F."/>
            <person name="Magnuson J."/>
            <person name="Mondo S."/>
            <person name="Nolan M."/>
            <person name="Ohm R."/>
            <person name="Pangilinan J."/>
            <person name="Park H.-J."/>
            <person name="Ramirez L."/>
            <person name="Alfaro M."/>
            <person name="Sun H."/>
            <person name="Tritt A."/>
            <person name="Yoshinaga Y."/>
            <person name="Zwiers L.-H."/>
            <person name="Turgeon B."/>
            <person name="Goodwin S."/>
            <person name="Spatafora J."/>
            <person name="Crous P."/>
            <person name="Grigoriev I."/>
        </authorList>
    </citation>
    <scope>NUCLEOTIDE SEQUENCE</scope>
    <source>
        <strain evidence="2">CBS 269.34</strain>
    </source>
</reference>
<feature type="region of interest" description="Disordered" evidence="1">
    <location>
        <begin position="1"/>
        <end position="29"/>
    </location>
</feature>
<dbReference type="EMBL" id="MU004187">
    <property type="protein sequence ID" value="KAF2497180.1"/>
    <property type="molecule type" value="Genomic_DNA"/>
</dbReference>
<proteinExistence type="predicted"/>
<feature type="region of interest" description="Disordered" evidence="1">
    <location>
        <begin position="188"/>
        <end position="231"/>
    </location>
</feature>
<gene>
    <name evidence="2" type="ORF">BU16DRAFT_351969</name>
</gene>
<dbReference type="AlphaFoldDB" id="A0A6A6QZM2"/>
<organism evidence="2 3">
    <name type="scientific">Lophium mytilinum</name>
    <dbReference type="NCBI Taxonomy" id="390894"/>
    <lineage>
        <taxon>Eukaryota</taxon>
        <taxon>Fungi</taxon>
        <taxon>Dikarya</taxon>
        <taxon>Ascomycota</taxon>
        <taxon>Pezizomycotina</taxon>
        <taxon>Dothideomycetes</taxon>
        <taxon>Pleosporomycetidae</taxon>
        <taxon>Mytilinidiales</taxon>
        <taxon>Mytilinidiaceae</taxon>
        <taxon>Lophium</taxon>
    </lineage>
</organism>
<keyword evidence="3" id="KW-1185">Reference proteome</keyword>
<evidence type="ECO:0000256" key="1">
    <source>
        <dbReference type="SAM" id="MobiDB-lite"/>
    </source>
</evidence>
<feature type="compositionally biased region" description="Basic and acidic residues" evidence="1">
    <location>
        <begin position="19"/>
        <end position="29"/>
    </location>
</feature>
<sequence>MAAALRHQGAKAKNRRVSRQMESESKSEEVFRQIAEDNDMLASEVSQWYLLNILEPGQWWYENFYRSSDKVGEFRASLGAKSPGLPRGNIRKIDDEAINPTEWWDDFLEAISESYTKTIQGRHLFSVSNFEATWAHAIDRIYEQTIEKGVFPAEYEKDSRERIFKILRWTFEDLELKKSALHTYFRRPGSPIEVPAQQDGNKKRQNLKSSPAAKSPTPKRYRSGTPSSDTA</sequence>
<dbReference type="Proteomes" id="UP000799750">
    <property type="component" value="Unassembled WGS sequence"/>
</dbReference>